<evidence type="ECO:0000313" key="10">
    <source>
        <dbReference type="Proteomes" id="UP000244880"/>
    </source>
</evidence>
<dbReference type="GO" id="GO:0005506">
    <property type="term" value="F:iron ion binding"/>
    <property type="evidence" value="ECO:0007669"/>
    <property type="project" value="InterPro"/>
</dbReference>
<evidence type="ECO:0000256" key="5">
    <source>
        <dbReference type="ARBA" id="ARBA00023098"/>
    </source>
</evidence>
<keyword evidence="3 7" id="KW-1133">Transmembrane helix</keyword>
<dbReference type="InterPro" id="IPR051689">
    <property type="entry name" value="Sterol_desaturase/TMEM195"/>
</dbReference>
<feature type="transmembrane region" description="Helical" evidence="7">
    <location>
        <begin position="42"/>
        <end position="62"/>
    </location>
</feature>
<evidence type="ECO:0000313" key="9">
    <source>
        <dbReference type="EMBL" id="SPH22763.1"/>
    </source>
</evidence>
<organism evidence="9 10">
    <name type="scientific">Ascidiaceihabitans donghaensis</name>
    <dbReference type="NCBI Taxonomy" id="1510460"/>
    <lineage>
        <taxon>Bacteria</taxon>
        <taxon>Pseudomonadati</taxon>
        <taxon>Pseudomonadota</taxon>
        <taxon>Alphaproteobacteria</taxon>
        <taxon>Rhodobacterales</taxon>
        <taxon>Paracoccaceae</taxon>
        <taxon>Ascidiaceihabitans</taxon>
    </lineage>
</organism>
<dbReference type="GO" id="GO:0006643">
    <property type="term" value="P:membrane lipid metabolic process"/>
    <property type="evidence" value="ECO:0007669"/>
    <property type="project" value="TreeGrafter"/>
</dbReference>
<dbReference type="GO" id="GO:0008610">
    <property type="term" value="P:lipid biosynthetic process"/>
    <property type="evidence" value="ECO:0007669"/>
    <property type="project" value="InterPro"/>
</dbReference>
<dbReference type="GO" id="GO:0050479">
    <property type="term" value="F:glyceryl-ether monooxygenase activity"/>
    <property type="evidence" value="ECO:0007669"/>
    <property type="project" value="TreeGrafter"/>
</dbReference>
<dbReference type="AlphaFoldDB" id="A0A2R8BI36"/>
<evidence type="ECO:0000256" key="3">
    <source>
        <dbReference type="ARBA" id="ARBA00022989"/>
    </source>
</evidence>
<dbReference type="InterPro" id="IPR006694">
    <property type="entry name" value="Fatty_acid_hydroxylase"/>
</dbReference>
<dbReference type="GO" id="GO:0012505">
    <property type="term" value="C:endomembrane system"/>
    <property type="evidence" value="ECO:0007669"/>
    <property type="project" value="UniProtKB-SubCell"/>
</dbReference>
<keyword evidence="6 7" id="KW-0472">Membrane</keyword>
<comment type="subcellular location">
    <subcellularLocation>
        <location evidence="1">Endomembrane system</location>
        <topology evidence="1">Multi-pass membrane protein</topology>
    </subcellularLocation>
</comment>
<gene>
    <name evidence="9" type="ORF">ASD8599_03511</name>
</gene>
<keyword evidence="4" id="KW-0560">Oxidoreductase</keyword>
<reference evidence="9 10" key="1">
    <citation type="submission" date="2018-03" db="EMBL/GenBank/DDBJ databases">
        <authorList>
            <person name="Keele B.F."/>
        </authorList>
    </citation>
    <scope>NUCLEOTIDE SEQUENCE [LARGE SCALE GENOMIC DNA]</scope>
    <source>
        <strain evidence="9 10">CECT 8599</strain>
    </source>
</reference>
<protein>
    <recommendedName>
        <fullName evidence="8">Fatty acid hydroxylase domain-containing protein</fullName>
    </recommendedName>
</protein>
<dbReference type="Proteomes" id="UP000244880">
    <property type="component" value="Unassembled WGS sequence"/>
</dbReference>
<dbReference type="PANTHER" id="PTHR21624">
    <property type="entry name" value="STEROL DESATURASE-RELATED PROTEIN"/>
    <property type="match status" value="1"/>
</dbReference>
<evidence type="ECO:0000256" key="2">
    <source>
        <dbReference type="ARBA" id="ARBA00022692"/>
    </source>
</evidence>
<evidence type="ECO:0000256" key="1">
    <source>
        <dbReference type="ARBA" id="ARBA00004127"/>
    </source>
</evidence>
<proteinExistence type="predicted"/>
<accession>A0A2R8BI36</accession>
<keyword evidence="2 7" id="KW-0812">Transmembrane</keyword>
<dbReference type="Pfam" id="PF04116">
    <property type="entry name" value="FA_hydroxylase"/>
    <property type="match status" value="1"/>
</dbReference>
<dbReference type="OrthoDB" id="9770329at2"/>
<evidence type="ECO:0000256" key="7">
    <source>
        <dbReference type="SAM" id="Phobius"/>
    </source>
</evidence>
<sequence length="286" mass="32604">MDILTWLARPTWHSELILCAFAVLVLYVVFRKKGELSRHALENTVATLLIGGINILVAIVFLKDVNAFMQSAYAALHIPTLDPSVWDALPLWVVCIMGIIAKDFVDYWNHRLMHTKWGWPTHAAHHSDTHVNAFTANRIHFLEAMLMTASYIILLTWLQMPKALPFVIAFYILHTKYVHMDLPFEHGIFKYLIASPVYHRWHHADVPAAYGKNLANVMPIYDVIFGTYYEAGKCNAPMGALGTGVPDKNVWRIFTYPFEEWGRLIRASLAERRAKANASASETVTR</sequence>
<dbReference type="EMBL" id="OMOR01000001">
    <property type="protein sequence ID" value="SPH22763.1"/>
    <property type="molecule type" value="Genomic_DNA"/>
</dbReference>
<keyword evidence="5" id="KW-0443">Lipid metabolism</keyword>
<evidence type="ECO:0000256" key="4">
    <source>
        <dbReference type="ARBA" id="ARBA00023002"/>
    </source>
</evidence>
<keyword evidence="10" id="KW-1185">Reference proteome</keyword>
<feature type="transmembrane region" description="Helical" evidence="7">
    <location>
        <begin position="12"/>
        <end position="30"/>
    </location>
</feature>
<dbReference type="PANTHER" id="PTHR21624:SF1">
    <property type="entry name" value="ALKYLGLYCEROL MONOOXYGENASE"/>
    <property type="match status" value="1"/>
</dbReference>
<dbReference type="RefSeq" id="WP_108829670.1">
    <property type="nucleotide sequence ID" value="NZ_OMOR01000001.1"/>
</dbReference>
<evidence type="ECO:0000259" key="8">
    <source>
        <dbReference type="Pfam" id="PF04116"/>
    </source>
</evidence>
<dbReference type="GO" id="GO:0016020">
    <property type="term" value="C:membrane"/>
    <property type="evidence" value="ECO:0007669"/>
    <property type="project" value="GOC"/>
</dbReference>
<name>A0A2R8BI36_9RHOB</name>
<feature type="domain" description="Fatty acid hydroxylase" evidence="8">
    <location>
        <begin position="96"/>
        <end position="227"/>
    </location>
</feature>
<evidence type="ECO:0000256" key="6">
    <source>
        <dbReference type="ARBA" id="ARBA00023136"/>
    </source>
</evidence>